<evidence type="ECO:0000256" key="1">
    <source>
        <dbReference type="SAM" id="MobiDB-lite"/>
    </source>
</evidence>
<evidence type="ECO:0000313" key="2">
    <source>
        <dbReference type="EMBL" id="GAA1433592.1"/>
    </source>
</evidence>
<gene>
    <name evidence="2" type="ORF">GCM10009601_56450</name>
</gene>
<reference evidence="2 3" key="1">
    <citation type="journal article" date="2019" name="Int. J. Syst. Evol. Microbiol.">
        <title>The Global Catalogue of Microorganisms (GCM) 10K type strain sequencing project: providing services to taxonomists for standard genome sequencing and annotation.</title>
        <authorList>
            <consortium name="The Broad Institute Genomics Platform"/>
            <consortium name="The Broad Institute Genome Sequencing Center for Infectious Disease"/>
            <person name="Wu L."/>
            <person name="Ma J."/>
        </authorList>
    </citation>
    <scope>NUCLEOTIDE SEQUENCE [LARGE SCALE GENOMIC DNA]</scope>
    <source>
        <strain evidence="2 3">JCM 11756</strain>
    </source>
</reference>
<dbReference type="Proteomes" id="UP001500973">
    <property type="component" value="Unassembled WGS sequence"/>
</dbReference>
<protein>
    <recommendedName>
        <fullName evidence="4">Secreted protein</fullName>
    </recommendedName>
</protein>
<accession>A0ABN1Z6M5</accession>
<evidence type="ECO:0008006" key="4">
    <source>
        <dbReference type="Google" id="ProtNLM"/>
    </source>
</evidence>
<proteinExistence type="predicted"/>
<evidence type="ECO:0000313" key="3">
    <source>
        <dbReference type="Proteomes" id="UP001500973"/>
    </source>
</evidence>
<feature type="region of interest" description="Disordered" evidence="1">
    <location>
        <begin position="76"/>
        <end position="103"/>
    </location>
</feature>
<comment type="caution">
    <text evidence="2">The sequence shown here is derived from an EMBL/GenBank/DDBJ whole genome shotgun (WGS) entry which is preliminary data.</text>
</comment>
<name>A0ABN1Z6M5_9ACTN</name>
<sequence length="103" mass="11287">MPVLPLCGAAVWRSFPWCVPVPDVFRWSGRGGPGRFVPTLVEHFTDLHSAHAWTLRVQAKATSGPTRAVGKEAREMAARNRQPPGAGHRVKIWGRSVTAIPQP</sequence>
<dbReference type="EMBL" id="BAAAIZ010000109">
    <property type="protein sequence ID" value="GAA1433592.1"/>
    <property type="molecule type" value="Genomic_DNA"/>
</dbReference>
<keyword evidence="3" id="KW-1185">Reference proteome</keyword>
<organism evidence="2 3">
    <name type="scientific">Streptomyces thermospinosisporus</name>
    <dbReference type="NCBI Taxonomy" id="161482"/>
    <lineage>
        <taxon>Bacteria</taxon>
        <taxon>Bacillati</taxon>
        <taxon>Actinomycetota</taxon>
        <taxon>Actinomycetes</taxon>
        <taxon>Kitasatosporales</taxon>
        <taxon>Streptomycetaceae</taxon>
        <taxon>Streptomyces</taxon>
    </lineage>
</organism>